<dbReference type="PANTHER" id="PTHR46374:SF3">
    <property type="entry name" value="STAR-RELATED LIPID TRANSFER PROTEIN 5"/>
    <property type="match status" value="1"/>
</dbReference>
<dbReference type="GO" id="GO:0070508">
    <property type="term" value="P:cholesterol import"/>
    <property type="evidence" value="ECO:0007669"/>
    <property type="project" value="TreeGrafter"/>
</dbReference>
<keyword evidence="6" id="KW-1133">Transmembrane helix</keyword>
<keyword evidence="6" id="KW-0812">Transmembrane</keyword>
<keyword evidence="2" id="KW-0445">Lipid transport</keyword>
<proteinExistence type="predicted"/>
<evidence type="ECO:0000256" key="6">
    <source>
        <dbReference type="SAM" id="Phobius"/>
    </source>
</evidence>
<evidence type="ECO:0000256" key="2">
    <source>
        <dbReference type="ARBA" id="ARBA00023055"/>
    </source>
</evidence>
<evidence type="ECO:0000259" key="7">
    <source>
        <dbReference type="PROSITE" id="PS50848"/>
    </source>
</evidence>
<feature type="transmembrane region" description="Helical" evidence="6">
    <location>
        <begin position="50"/>
        <end position="74"/>
    </location>
</feature>
<evidence type="ECO:0000256" key="4">
    <source>
        <dbReference type="ARBA" id="ARBA00024750"/>
    </source>
</evidence>
<dbReference type="OrthoDB" id="196858at2759"/>
<dbReference type="Pfam" id="PF01852">
    <property type="entry name" value="START"/>
    <property type="match status" value="1"/>
</dbReference>
<sequence>MLFLCMLPTVFAIVRYRPSPSCGPFRGQEKIYDIVSETIKEGFPAWLGSVVGYISSPVVILPAVLLLVMLIYYLQSIARSLKLSNQQLKVHIQNARSEDKKKVAQMVEARIQTREPSARRLPKDHVLSGHLSSAPSAIAPNNGHVLSFDTSSSKSSRVETVTHPVPPSAQPGPGSPSPPLPGISQSGPEGDTNRNNRLIVLGPAHLALQPLPACQCRPQGPAHSLQGGGDPPGVTCPGHLRAGTNPGQGRGSALCPSCRASPRSCCHSGPPAASGAMDPALAAQRGEAVAQKMLQYRRDESGWKICREGNGVSVSWRPSVEFPGNLYRGEGIVNGAPEHVWDFVKPLPGSLREKWDENVATFEVLQSFTDALCVTRTATPSAAMKLISPRDFVDLALVRKYEDGTLSSNAAHVDHALCPPRPGYVRGFNHPCGCFCEPVPGEPNQTKVVTFFQTDLSGYLPQGVVDTFFPRSMAGFYTNLRKAVRW</sequence>
<keyword evidence="1" id="KW-0813">Transport</keyword>
<feature type="region of interest" description="Disordered" evidence="5">
    <location>
        <begin position="219"/>
        <end position="254"/>
    </location>
</feature>
<keyword evidence="8" id="KW-1185">Reference proteome</keyword>
<dbReference type="GO" id="GO:0015485">
    <property type="term" value="F:cholesterol binding"/>
    <property type="evidence" value="ECO:0007669"/>
    <property type="project" value="TreeGrafter"/>
</dbReference>
<dbReference type="Gene3D" id="3.30.530.20">
    <property type="match status" value="1"/>
</dbReference>
<name>A0A8B7R690_HIPAR</name>
<evidence type="ECO:0000313" key="9">
    <source>
        <dbReference type="RefSeq" id="XP_019495648.1"/>
    </source>
</evidence>
<dbReference type="Proteomes" id="UP000694851">
    <property type="component" value="Unplaced"/>
</dbReference>
<evidence type="ECO:0000256" key="5">
    <source>
        <dbReference type="SAM" id="MobiDB-lite"/>
    </source>
</evidence>
<dbReference type="GeneID" id="109381443"/>
<evidence type="ECO:0000313" key="8">
    <source>
        <dbReference type="Proteomes" id="UP000694851"/>
    </source>
</evidence>
<dbReference type="InterPro" id="IPR023393">
    <property type="entry name" value="START-like_dom_sf"/>
</dbReference>
<dbReference type="InterPro" id="IPR043556">
    <property type="entry name" value="StARD5/6"/>
</dbReference>
<dbReference type="PANTHER" id="PTHR46374">
    <property type="entry name" value="PROTEIN CBG07384"/>
    <property type="match status" value="1"/>
</dbReference>
<feature type="domain" description="START" evidence="7">
    <location>
        <begin position="287"/>
        <end position="486"/>
    </location>
</feature>
<organism evidence="8 9">
    <name type="scientific">Hipposideros armiger</name>
    <name type="common">Great Himalayan leaf-nosed bat</name>
    <dbReference type="NCBI Taxonomy" id="186990"/>
    <lineage>
        <taxon>Eukaryota</taxon>
        <taxon>Metazoa</taxon>
        <taxon>Chordata</taxon>
        <taxon>Craniata</taxon>
        <taxon>Vertebrata</taxon>
        <taxon>Euteleostomi</taxon>
        <taxon>Mammalia</taxon>
        <taxon>Eutheria</taxon>
        <taxon>Laurasiatheria</taxon>
        <taxon>Chiroptera</taxon>
        <taxon>Yinpterochiroptera</taxon>
        <taxon>Rhinolophoidea</taxon>
        <taxon>Hipposideridae</taxon>
        <taxon>Hipposideros</taxon>
    </lineage>
</organism>
<dbReference type="GO" id="GO:0120020">
    <property type="term" value="F:cholesterol transfer activity"/>
    <property type="evidence" value="ECO:0007669"/>
    <property type="project" value="TreeGrafter"/>
</dbReference>
<evidence type="ECO:0000256" key="1">
    <source>
        <dbReference type="ARBA" id="ARBA00022448"/>
    </source>
</evidence>
<feature type="region of interest" description="Disordered" evidence="5">
    <location>
        <begin position="129"/>
        <end position="196"/>
    </location>
</feature>
<keyword evidence="3" id="KW-0446">Lipid-binding</keyword>
<gene>
    <name evidence="9" type="primary">LOC109381443</name>
</gene>
<keyword evidence="6" id="KW-0472">Membrane</keyword>
<dbReference type="InterPro" id="IPR002913">
    <property type="entry name" value="START_lipid-bd_dom"/>
</dbReference>
<dbReference type="SUPFAM" id="SSF55961">
    <property type="entry name" value="Bet v1-like"/>
    <property type="match status" value="1"/>
</dbReference>
<protein>
    <submittedName>
        <fullName evidence="9">Uncharacterized protein LOC109381443 isoform X2</fullName>
    </submittedName>
</protein>
<dbReference type="RefSeq" id="XP_019495648.1">
    <property type="nucleotide sequence ID" value="XM_019640103.1"/>
</dbReference>
<dbReference type="PROSITE" id="PS50848">
    <property type="entry name" value="START"/>
    <property type="match status" value="1"/>
</dbReference>
<feature type="compositionally biased region" description="Polar residues" evidence="5">
    <location>
        <begin position="148"/>
        <end position="159"/>
    </location>
</feature>
<feature type="compositionally biased region" description="Pro residues" evidence="5">
    <location>
        <begin position="164"/>
        <end position="181"/>
    </location>
</feature>
<dbReference type="SMART" id="SM00234">
    <property type="entry name" value="START"/>
    <property type="match status" value="1"/>
</dbReference>
<evidence type="ECO:0000256" key="3">
    <source>
        <dbReference type="ARBA" id="ARBA00023121"/>
    </source>
</evidence>
<accession>A0A8B7R690</accession>
<comment type="function">
    <text evidence="4">May be involved in the intracellular transport of sterols or other lipids. May bind cholesterol or other sterols.</text>
</comment>
<reference evidence="9" key="1">
    <citation type="submission" date="2025-08" db="UniProtKB">
        <authorList>
            <consortium name="RefSeq"/>
        </authorList>
    </citation>
    <scope>IDENTIFICATION</scope>
    <source>
        <tissue evidence="9">Muscle</tissue>
    </source>
</reference>
<dbReference type="AlphaFoldDB" id="A0A8B7R690"/>